<comment type="caution">
    <text evidence="2">The sequence shown here is derived from an EMBL/GenBank/DDBJ whole genome shotgun (WGS) entry which is preliminary data.</text>
</comment>
<name>A0AAD9Z826_9LECA</name>
<reference evidence="2" key="1">
    <citation type="submission" date="2022-11" db="EMBL/GenBank/DDBJ databases">
        <title>Chromosomal genome sequence assembly and mating type (MAT) locus characterization of the leprose asexual lichenized fungus Lepraria neglecta (Nyl.) Erichsen.</title>
        <authorList>
            <person name="Allen J.L."/>
            <person name="Pfeffer B."/>
        </authorList>
    </citation>
    <scope>NUCLEOTIDE SEQUENCE</scope>
    <source>
        <strain evidence="2">Allen 5258</strain>
    </source>
</reference>
<accession>A0AAD9Z826</accession>
<evidence type="ECO:0000313" key="3">
    <source>
        <dbReference type="Proteomes" id="UP001276659"/>
    </source>
</evidence>
<proteinExistence type="predicted"/>
<evidence type="ECO:0000256" key="1">
    <source>
        <dbReference type="SAM" id="MobiDB-lite"/>
    </source>
</evidence>
<feature type="region of interest" description="Disordered" evidence="1">
    <location>
        <begin position="38"/>
        <end position="62"/>
    </location>
</feature>
<dbReference type="EMBL" id="JASNWA010000007">
    <property type="protein sequence ID" value="KAK3173179.1"/>
    <property type="molecule type" value="Genomic_DNA"/>
</dbReference>
<evidence type="ECO:0000313" key="2">
    <source>
        <dbReference type="EMBL" id="KAK3173179.1"/>
    </source>
</evidence>
<feature type="region of interest" description="Disordered" evidence="1">
    <location>
        <begin position="282"/>
        <end position="313"/>
    </location>
</feature>
<protein>
    <submittedName>
        <fullName evidence="2">Uncharacterized protein</fullName>
    </submittedName>
</protein>
<keyword evidence="3" id="KW-1185">Reference proteome</keyword>
<dbReference type="Proteomes" id="UP001276659">
    <property type="component" value="Unassembled WGS sequence"/>
</dbReference>
<organism evidence="2 3">
    <name type="scientific">Lepraria neglecta</name>
    <dbReference type="NCBI Taxonomy" id="209136"/>
    <lineage>
        <taxon>Eukaryota</taxon>
        <taxon>Fungi</taxon>
        <taxon>Dikarya</taxon>
        <taxon>Ascomycota</taxon>
        <taxon>Pezizomycotina</taxon>
        <taxon>Lecanoromycetes</taxon>
        <taxon>OSLEUM clade</taxon>
        <taxon>Lecanoromycetidae</taxon>
        <taxon>Lecanorales</taxon>
        <taxon>Lecanorineae</taxon>
        <taxon>Stereocaulaceae</taxon>
        <taxon>Lepraria</taxon>
    </lineage>
</organism>
<sequence>MEEVARLDDAPLVPGRGFTISPAIDANLRDRIRSLLISRNRRQPPRTPCPSPDYNYLPVSPEEASTANSPIYTRTYRFRPAEAIAKLVRLEYGESDMGTTMDLPARLGRIMAKFSQGAPASQTWRKTETKGKTGLGHVIPRVSANEPSKILLAESLSSPTHQIEPSQYLSPGSRLPKFHLRTVPPATHVNKTLSTSPRHVPGSYRSKVDVKKETNSKFTSPILGETSDTMGNDVLAVPTYTGLHDEHGHNAIDALHELKEHDYHPAGPAQDLHSAHTAAVPQNLATTPDDHEEEYTKDVEMDPASAETEPNAAQLAEIGKALWKT</sequence>
<dbReference type="AlphaFoldDB" id="A0AAD9Z826"/>
<gene>
    <name evidence="2" type="ORF">OEA41_006508</name>
</gene>